<dbReference type="EMBL" id="CP037920">
    <property type="protein sequence ID" value="QDT98999.1"/>
    <property type="molecule type" value="Genomic_DNA"/>
</dbReference>
<dbReference type="AlphaFoldDB" id="A0A517W177"/>
<protein>
    <submittedName>
        <fullName evidence="3">Cytochrome c nitrite reductase pentaheme subunit</fullName>
    </submittedName>
</protein>
<feature type="region of interest" description="Disordered" evidence="2">
    <location>
        <begin position="187"/>
        <end position="209"/>
    </location>
</feature>
<accession>A0A517W177</accession>
<dbReference type="InterPro" id="IPR051829">
    <property type="entry name" value="Multiheme_Cytochr_ET"/>
</dbReference>
<name>A0A517W177_9PLAN</name>
<dbReference type="Gene3D" id="3.90.10.10">
    <property type="entry name" value="Cytochrome C3"/>
    <property type="match status" value="1"/>
</dbReference>
<dbReference type="InterPro" id="IPR036280">
    <property type="entry name" value="Multihaem_cyt_sf"/>
</dbReference>
<keyword evidence="1" id="KW-0732">Signal</keyword>
<proteinExistence type="predicted"/>
<dbReference type="RefSeq" id="WP_144988116.1">
    <property type="nucleotide sequence ID" value="NZ_CP037920.1"/>
</dbReference>
<dbReference type="KEGG" id="gaw:V144x_45090"/>
<evidence type="ECO:0000256" key="1">
    <source>
        <dbReference type="ARBA" id="ARBA00022729"/>
    </source>
</evidence>
<evidence type="ECO:0000256" key="2">
    <source>
        <dbReference type="SAM" id="MobiDB-lite"/>
    </source>
</evidence>
<dbReference type="SUPFAM" id="SSF48695">
    <property type="entry name" value="Multiheme cytochromes"/>
    <property type="match status" value="1"/>
</dbReference>
<evidence type="ECO:0000313" key="4">
    <source>
        <dbReference type="Proteomes" id="UP000318704"/>
    </source>
</evidence>
<sequence>MKISAGKMLFFVGLIIISAIAAQMYASVKQRERIVSPPQAEYSTLFPVKINAPKPLAEIATDQKDAKGNAILVSCQSCHSVRSPNPQNGSAGPLISFHQDLDFVHGKLVCISCHNPEGYYADFRLASGESINPENVMTLCAQCHGPQFRDYQNGSHGGMTGHWDLRKGPRQRNHCVDCHDPHKPAFPLFRPVAGPNDRFTPHQTKGTHE</sequence>
<gene>
    <name evidence="3" type="ORF">V144x_45090</name>
</gene>
<dbReference type="Proteomes" id="UP000318704">
    <property type="component" value="Chromosome"/>
</dbReference>
<evidence type="ECO:0000313" key="3">
    <source>
        <dbReference type="EMBL" id="QDT98999.1"/>
    </source>
</evidence>
<reference evidence="3 4" key="1">
    <citation type="submission" date="2019-03" db="EMBL/GenBank/DDBJ databases">
        <title>Deep-cultivation of Planctomycetes and their phenomic and genomic characterization uncovers novel biology.</title>
        <authorList>
            <person name="Wiegand S."/>
            <person name="Jogler M."/>
            <person name="Boedeker C."/>
            <person name="Pinto D."/>
            <person name="Vollmers J."/>
            <person name="Rivas-Marin E."/>
            <person name="Kohn T."/>
            <person name="Peeters S.H."/>
            <person name="Heuer A."/>
            <person name="Rast P."/>
            <person name="Oberbeckmann S."/>
            <person name="Bunk B."/>
            <person name="Jeske O."/>
            <person name="Meyerdierks A."/>
            <person name="Storesund J.E."/>
            <person name="Kallscheuer N."/>
            <person name="Luecker S."/>
            <person name="Lage O.M."/>
            <person name="Pohl T."/>
            <person name="Merkel B.J."/>
            <person name="Hornburger P."/>
            <person name="Mueller R.-W."/>
            <person name="Bruemmer F."/>
            <person name="Labrenz M."/>
            <person name="Spormann A.M."/>
            <person name="Op den Camp H."/>
            <person name="Overmann J."/>
            <person name="Amann R."/>
            <person name="Jetten M.S.M."/>
            <person name="Mascher T."/>
            <person name="Medema M.H."/>
            <person name="Devos D.P."/>
            <person name="Kaster A.-K."/>
            <person name="Ovreas L."/>
            <person name="Rohde M."/>
            <person name="Galperin M.Y."/>
            <person name="Jogler C."/>
        </authorList>
    </citation>
    <scope>NUCLEOTIDE SEQUENCE [LARGE SCALE GENOMIC DNA]</scope>
    <source>
        <strain evidence="3 4">V144</strain>
    </source>
</reference>
<dbReference type="PANTHER" id="PTHR35038">
    <property type="entry name" value="DISSIMILATORY SULFITE REDUCTASE SIRA"/>
    <property type="match status" value="1"/>
</dbReference>
<organism evidence="3 4">
    <name type="scientific">Gimesia aquarii</name>
    <dbReference type="NCBI Taxonomy" id="2527964"/>
    <lineage>
        <taxon>Bacteria</taxon>
        <taxon>Pseudomonadati</taxon>
        <taxon>Planctomycetota</taxon>
        <taxon>Planctomycetia</taxon>
        <taxon>Planctomycetales</taxon>
        <taxon>Planctomycetaceae</taxon>
        <taxon>Gimesia</taxon>
    </lineage>
</organism>